<evidence type="ECO:0000256" key="3">
    <source>
        <dbReference type="ARBA" id="ARBA00023125"/>
    </source>
</evidence>
<accession>A0ABT6J102</accession>
<keyword evidence="3" id="KW-0238">DNA-binding</keyword>
<sequence length="411" mass="47301">MTNEIKNVPELRFPGFNGEWELLNLSKVLKDKSDGIKRGPFGGALKKEIFVSDGYAVYEQQNAIYDTQKFRYFITEQKFQEMKGFSIKENDIIMSCSGTIGKLSLIPSVYKKGIINQALIRFRTNNNILADYFLIYMRSNYMQRKILESNPGSAIVNLIPVKELKNLPFPLPNIKEQQKISAFFSKLDQQIELEEQKLVKLEEQKKGYMQKIFSQELRFKDENGNDYPTWKKTTIKEVAKLTVGKSKKNENTGKYIIMDMGTVTKNGTMLTHKSTPHENDLLNKGDLVMPKDDIGGGHIIGKTVFIPESQKYVLGDHVYRLETKKCNGLFLHFYINSDIVNRSLKRKVTGSAQLGLNRKSVEEELVKVPCLEEQEKIGAFFSKLDTFIEKQLSKIELLKERKKGFLQKMFV</sequence>
<keyword evidence="6" id="KW-0255">Endonuclease</keyword>
<reference evidence="6 7" key="1">
    <citation type="submission" date="2023-03" db="EMBL/GenBank/DDBJ databases">
        <title>Bacterial isolates from washroom surfaces on a university campus.</title>
        <authorList>
            <person name="Holman D.B."/>
            <person name="Gzyl K.E."/>
            <person name="Taheri A.E."/>
        </authorList>
    </citation>
    <scope>NUCLEOTIDE SEQUENCE [LARGE SCALE GENOMIC DNA]</scope>
    <source>
        <strain evidence="6 7">RD01</strain>
    </source>
</reference>
<evidence type="ECO:0000256" key="4">
    <source>
        <dbReference type="SAM" id="Coils"/>
    </source>
</evidence>
<keyword evidence="6" id="KW-0378">Hydrolase</keyword>
<feature type="domain" description="Type I restriction modification DNA specificity" evidence="5">
    <location>
        <begin position="67"/>
        <end position="203"/>
    </location>
</feature>
<keyword evidence="2" id="KW-0680">Restriction system</keyword>
<comment type="caution">
    <text evidence="6">The sequence shown here is derived from an EMBL/GenBank/DDBJ whole genome shotgun (WGS) entry which is preliminary data.</text>
</comment>
<dbReference type="InterPro" id="IPR044946">
    <property type="entry name" value="Restrct_endonuc_typeI_TRD_sf"/>
</dbReference>
<dbReference type="Pfam" id="PF01420">
    <property type="entry name" value="Methylase_S"/>
    <property type="match status" value="2"/>
</dbReference>
<dbReference type="Proteomes" id="UP001159200">
    <property type="component" value="Unassembled WGS sequence"/>
</dbReference>
<dbReference type="SUPFAM" id="SSF116734">
    <property type="entry name" value="DNA methylase specificity domain"/>
    <property type="match status" value="2"/>
</dbReference>
<organism evidence="6 7">
    <name type="scientific">Staphylococcus cohnii</name>
    <dbReference type="NCBI Taxonomy" id="29382"/>
    <lineage>
        <taxon>Bacteria</taxon>
        <taxon>Bacillati</taxon>
        <taxon>Bacillota</taxon>
        <taxon>Bacilli</taxon>
        <taxon>Bacillales</taxon>
        <taxon>Staphylococcaceae</taxon>
        <taxon>Staphylococcus</taxon>
        <taxon>Staphylococcus cohnii species complex</taxon>
    </lineage>
</organism>
<dbReference type="InterPro" id="IPR052021">
    <property type="entry name" value="Type-I_RS_S_subunit"/>
</dbReference>
<evidence type="ECO:0000256" key="1">
    <source>
        <dbReference type="ARBA" id="ARBA00010923"/>
    </source>
</evidence>
<evidence type="ECO:0000313" key="7">
    <source>
        <dbReference type="Proteomes" id="UP001159200"/>
    </source>
</evidence>
<dbReference type="PANTHER" id="PTHR30408">
    <property type="entry name" value="TYPE-1 RESTRICTION ENZYME ECOKI SPECIFICITY PROTEIN"/>
    <property type="match status" value="1"/>
</dbReference>
<feature type="domain" description="Type I restriction modification DNA specificity" evidence="5">
    <location>
        <begin position="229"/>
        <end position="395"/>
    </location>
</feature>
<protein>
    <submittedName>
        <fullName evidence="6">Restriction endonuclease subunit S</fullName>
    </submittedName>
</protein>
<comment type="similarity">
    <text evidence="1">Belongs to the type-I restriction system S methylase family.</text>
</comment>
<gene>
    <name evidence="6" type="ORF">P5X59_08530</name>
</gene>
<name>A0ABT6J102_9STAP</name>
<dbReference type="Gene3D" id="3.90.220.20">
    <property type="entry name" value="DNA methylase specificity domains"/>
    <property type="match status" value="2"/>
</dbReference>
<evidence type="ECO:0000256" key="2">
    <source>
        <dbReference type="ARBA" id="ARBA00022747"/>
    </source>
</evidence>
<proteinExistence type="inferred from homology"/>
<dbReference type="GO" id="GO:0004519">
    <property type="term" value="F:endonuclease activity"/>
    <property type="evidence" value="ECO:0007669"/>
    <property type="project" value="UniProtKB-KW"/>
</dbReference>
<feature type="coiled-coil region" evidence="4">
    <location>
        <begin position="184"/>
        <end position="211"/>
    </location>
</feature>
<dbReference type="PANTHER" id="PTHR30408:SF12">
    <property type="entry name" value="TYPE I RESTRICTION ENZYME MJAVIII SPECIFICITY SUBUNIT"/>
    <property type="match status" value="1"/>
</dbReference>
<dbReference type="InterPro" id="IPR000055">
    <property type="entry name" value="Restrct_endonuc_typeI_TRD"/>
</dbReference>
<dbReference type="EMBL" id="JAROYR010000011">
    <property type="protein sequence ID" value="MDH5158366.1"/>
    <property type="molecule type" value="Genomic_DNA"/>
</dbReference>
<keyword evidence="6" id="KW-0540">Nuclease</keyword>
<keyword evidence="4" id="KW-0175">Coiled coil</keyword>
<evidence type="ECO:0000313" key="6">
    <source>
        <dbReference type="EMBL" id="MDH5158366.1"/>
    </source>
</evidence>
<evidence type="ECO:0000259" key="5">
    <source>
        <dbReference type="Pfam" id="PF01420"/>
    </source>
</evidence>
<keyword evidence="7" id="KW-1185">Reference proteome</keyword>